<keyword evidence="4" id="KW-1185">Reference proteome</keyword>
<dbReference type="HOGENOM" id="CLU_2083389_0_0_12"/>
<dbReference type="STRING" id="573413.Spirs_0158"/>
<dbReference type="Proteomes" id="UP000002318">
    <property type="component" value="Chromosome"/>
</dbReference>
<name>E1R8H1_SEDSS</name>
<feature type="domain" description="HPt" evidence="2">
    <location>
        <begin position="20"/>
        <end position="117"/>
    </location>
</feature>
<evidence type="ECO:0000259" key="2">
    <source>
        <dbReference type="PROSITE" id="PS50894"/>
    </source>
</evidence>
<dbReference type="KEGG" id="ssm:Spirs_0158"/>
<dbReference type="Pfam" id="PF01627">
    <property type="entry name" value="Hpt"/>
    <property type="match status" value="1"/>
</dbReference>
<evidence type="ECO:0000256" key="1">
    <source>
        <dbReference type="PROSITE-ProRule" id="PRU00110"/>
    </source>
</evidence>
<dbReference type="GO" id="GO:0000160">
    <property type="term" value="P:phosphorelay signal transduction system"/>
    <property type="evidence" value="ECO:0007669"/>
    <property type="project" value="InterPro"/>
</dbReference>
<dbReference type="Gene3D" id="1.20.120.160">
    <property type="entry name" value="HPT domain"/>
    <property type="match status" value="1"/>
</dbReference>
<reference evidence="3 4" key="1">
    <citation type="journal article" date="2010" name="Stand. Genomic Sci.">
        <title>Complete genome sequence of Spirochaeta smaragdinae type strain (SEBR 4228).</title>
        <authorList>
            <person name="Mavromatis K."/>
            <person name="Yasawong M."/>
            <person name="Chertkov O."/>
            <person name="Lapidus A."/>
            <person name="Lucas S."/>
            <person name="Nolan M."/>
            <person name="Del Rio T.G."/>
            <person name="Tice H."/>
            <person name="Cheng J.F."/>
            <person name="Pitluck S."/>
            <person name="Liolios K."/>
            <person name="Ivanova N."/>
            <person name="Tapia R."/>
            <person name="Han C."/>
            <person name="Bruce D."/>
            <person name="Goodwin L."/>
            <person name="Pati A."/>
            <person name="Chen A."/>
            <person name="Palaniappan K."/>
            <person name="Land M."/>
            <person name="Hauser L."/>
            <person name="Chang Y.J."/>
            <person name="Jeffries C.D."/>
            <person name="Detter J.C."/>
            <person name="Rohde M."/>
            <person name="Brambilla E."/>
            <person name="Spring S."/>
            <person name="Goker M."/>
            <person name="Sikorski J."/>
            <person name="Woyke T."/>
            <person name="Bristow J."/>
            <person name="Eisen J.A."/>
            <person name="Markowitz V."/>
            <person name="Hugenholtz P."/>
            <person name="Klenk H.P."/>
            <person name="Kyrpides N.C."/>
        </authorList>
    </citation>
    <scope>NUCLEOTIDE SEQUENCE [LARGE SCALE GENOMIC DNA]</scope>
    <source>
        <strain evidence="4">DSM 11293 / JCM 15392 / SEBR 4228</strain>
    </source>
</reference>
<dbReference type="PROSITE" id="PS50894">
    <property type="entry name" value="HPT"/>
    <property type="match status" value="1"/>
</dbReference>
<organism evidence="3 4">
    <name type="scientific">Sediminispirochaeta smaragdinae (strain DSM 11293 / JCM 15392 / SEBR 4228)</name>
    <name type="common">Spirochaeta smaragdinae</name>
    <dbReference type="NCBI Taxonomy" id="573413"/>
    <lineage>
        <taxon>Bacteria</taxon>
        <taxon>Pseudomonadati</taxon>
        <taxon>Spirochaetota</taxon>
        <taxon>Spirochaetia</taxon>
        <taxon>Spirochaetales</taxon>
        <taxon>Spirochaetaceae</taxon>
        <taxon>Sediminispirochaeta</taxon>
    </lineage>
</organism>
<gene>
    <name evidence="3" type="ordered locus">Spirs_0158</name>
</gene>
<evidence type="ECO:0000313" key="3">
    <source>
        <dbReference type="EMBL" id="ADK79315.1"/>
    </source>
</evidence>
<feature type="modified residue" description="Phosphohistidine" evidence="1">
    <location>
        <position position="59"/>
    </location>
</feature>
<dbReference type="SUPFAM" id="SSF47226">
    <property type="entry name" value="Histidine-containing phosphotransfer domain, HPT domain"/>
    <property type="match status" value="1"/>
</dbReference>
<dbReference type="eggNOG" id="COG2198">
    <property type="taxonomic scope" value="Bacteria"/>
</dbReference>
<dbReference type="GO" id="GO:0004672">
    <property type="term" value="F:protein kinase activity"/>
    <property type="evidence" value="ECO:0007669"/>
    <property type="project" value="UniProtKB-ARBA"/>
</dbReference>
<dbReference type="AlphaFoldDB" id="E1R8H1"/>
<keyword evidence="1" id="KW-0597">Phosphoprotein</keyword>
<accession>E1R8H1</accession>
<protein>
    <submittedName>
        <fullName evidence="3">Hpt protein</fullName>
    </submittedName>
</protein>
<dbReference type="EMBL" id="CP002116">
    <property type="protein sequence ID" value="ADK79315.1"/>
    <property type="molecule type" value="Genomic_DNA"/>
</dbReference>
<dbReference type="InterPro" id="IPR036641">
    <property type="entry name" value="HPT_dom_sf"/>
</dbReference>
<evidence type="ECO:0000313" key="4">
    <source>
        <dbReference type="Proteomes" id="UP000002318"/>
    </source>
</evidence>
<sequence>MRCMETIIHFDAAESALRLDRETLLMLLDAFFSTREDYIKPIKGAIESRDAEALRSEAHRLKGAANNLRVTKIGTLAQTLEKSSSDADPSLLLSTLEQIEVSFSAGEKELSVLKSEV</sequence>
<proteinExistence type="predicted"/>
<dbReference type="InterPro" id="IPR008207">
    <property type="entry name" value="Sig_transdc_His_kin_Hpt_dom"/>
</dbReference>